<evidence type="ECO:0000259" key="1">
    <source>
        <dbReference type="Pfam" id="PF13924"/>
    </source>
</evidence>
<keyword evidence="3" id="KW-1185">Reference proteome</keyword>
<evidence type="ECO:0000313" key="2">
    <source>
        <dbReference type="EMBL" id="WTO81062.1"/>
    </source>
</evidence>
<dbReference type="RefSeq" id="WP_406256028.1">
    <property type="nucleotide sequence ID" value="NZ_CP108125.1"/>
</dbReference>
<protein>
    <submittedName>
        <fullName evidence="2">Lipocalin-like domain-containing protein</fullName>
    </submittedName>
</protein>
<dbReference type="Proteomes" id="UP001622690">
    <property type="component" value="Chromosome"/>
</dbReference>
<organism evidence="2 3">
    <name type="scientific">Streptomyces nigra</name>
    <dbReference type="NCBI Taxonomy" id="1827580"/>
    <lineage>
        <taxon>Bacteria</taxon>
        <taxon>Bacillati</taxon>
        <taxon>Actinomycetota</taxon>
        <taxon>Actinomycetes</taxon>
        <taxon>Kitasatosporales</taxon>
        <taxon>Streptomycetaceae</taxon>
        <taxon>Streptomyces</taxon>
    </lineage>
</organism>
<proteinExistence type="predicted"/>
<gene>
    <name evidence="2" type="ORF">OHU27_00985</name>
</gene>
<evidence type="ECO:0000313" key="3">
    <source>
        <dbReference type="Proteomes" id="UP001622690"/>
    </source>
</evidence>
<reference evidence="2 3" key="1">
    <citation type="submission" date="2022-10" db="EMBL/GenBank/DDBJ databases">
        <title>The complete genomes of actinobacterial strains from the NBC collection.</title>
        <authorList>
            <person name="Joergensen T.S."/>
            <person name="Alvarez Arevalo M."/>
            <person name="Sterndorff E.B."/>
            <person name="Faurdal D."/>
            <person name="Vuksanovic O."/>
            <person name="Mourched A.-S."/>
            <person name="Charusanti P."/>
            <person name="Shaw S."/>
            <person name="Blin K."/>
            <person name="Weber T."/>
        </authorList>
    </citation>
    <scope>NUCLEOTIDE SEQUENCE [LARGE SCALE GENOMIC DNA]</scope>
    <source>
        <strain evidence="2 3">NBC_00206</strain>
    </source>
</reference>
<dbReference type="Pfam" id="PF13924">
    <property type="entry name" value="Lipocalin_5"/>
    <property type="match status" value="1"/>
</dbReference>
<sequence length="165" mass="18150">MAASDPRAERPEGGTRDEVRMRLFGAWQLVSYTAVSVDGEVVHPLGRSPYGLILYTPEGYMSAQLGRGDRRPLASARLEDAAADELALAATGYVAYGGPFEVVDPHTVEHHVTTSLFPNWIGRKQVRSVEFAGSFLRLGVTTPTRLWGAERTAELTWNRLVRASH</sequence>
<feature type="domain" description="Lipocalin-like" evidence="1">
    <location>
        <begin position="25"/>
        <end position="159"/>
    </location>
</feature>
<dbReference type="InterPro" id="IPR024311">
    <property type="entry name" value="Lipocalin-like"/>
</dbReference>
<accession>A0ABZ1IPR2</accession>
<name>A0ABZ1IPR2_9ACTN</name>
<dbReference type="EMBL" id="CP108125">
    <property type="protein sequence ID" value="WTO81062.1"/>
    <property type="molecule type" value="Genomic_DNA"/>
</dbReference>